<evidence type="ECO:0000313" key="3">
    <source>
        <dbReference type="Proteomes" id="UP000240010"/>
    </source>
</evidence>
<comment type="caution">
    <text evidence="2">The sequence shown here is derived from an EMBL/GenBank/DDBJ whole genome shotgun (WGS) entry which is preliminary data.</text>
</comment>
<feature type="transmembrane region" description="Helical" evidence="1">
    <location>
        <begin position="6"/>
        <end position="27"/>
    </location>
</feature>
<keyword evidence="1" id="KW-1133">Transmembrane helix</keyword>
<reference evidence="2 3" key="1">
    <citation type="submission" date="2018-02" db="EMBL/GenBank/DDBJ databases">
        <title>Subsurface microbial communities from deep shales in Ohio and West Virginia, USA.</title>
        <authorList>
            <person name="Wrighton K."/>
        </authorList>
    </citation>
    <scope>NUCLEOTIDE SEQUENCE [LARGE SCALE GENOMIC DNA]</scope>
    <source>
        <strain evidence="2 3">OWC-DMM</strain>
    </source>
</reference>
<keyword evidence="1" id="KW-0812">Transmembrane</keyword>
<dbReference type="EMBL" id="PTIZ01000004">
    <property type="protein sequence ID" value="PPK76038.1"/>
    <property type="molecule type" value="Genomic_DNA"/>
</dbReference>
<organism evidence="2 3">
    <name type="scientific">Methylobacter tundripaludum</name>
    <dbReference type="NCBI Taxonomy" id="173365"/>
    <lineage>
        <taxon>Bacteria</taxon>
        <taxon>Pseudomonadati</taxon>
        <taxon>Pseudomonadota</taxon>
        <taxon>Gammaproteobacteria</taxon>
        <taxon>Methylococcales</taxon>
        <taxon>Methylococcaceae</taxon>
        <taxon>Methylobacter</taxon>
    </lineage>
</organism>
<protein>
    <submittedName>
        <fullName evidence="2">Uncharacterized protein</fullName>
    </submittedName>
</protein>
<evidence type="ECO:0000256" key="1">
    <source>
        <dbReference type="SAM" id="Phobius"/>
    </source>
</evidence>
<proteinExistence type="predicted"/>
<dbReference type="RefSeq" id="WP_104428548.1">
    <property type="nucleotide sequence ID" value="NZ_PTIZ01000004.1"/>
</dbReference>
<dbReference type="AlphaFoldDB" id="A0A2S6HEY1"/>
<accession>A0A2S6HEY1</accession>
<evidence type="ECO:0000313" key="2">
    <source>
        <dbReference type="EMBL" id="PPK76038.1"/>
    </source>
</evidence>
<name>A0A2S6HEY1_9GAMM</name>
<keyword evidence="1" id="KW-0472">Membrane</keyword>
<gene>
    <name evidence="2" type="ORF">B0F87_104128</name>
</gene>
<sequence>MIDDILSNPYNIAGALILPCFVAYLVWRNNYKTCHATTSAAFRAAFADAFLRLTASGEATSIIIFQNHNGHLAAIIAFRPYVAWYRRRSFESAANEYSLQANIQQAKGPLEALAFDFTSEAQSQRAALLASIKKLLNHASAT</sequence>
<dbReference type="Proteomes" id="UP000240010">
    <property type="component" value="Unassembled WGS sequence"/>
</dbReference>